<evidence type="ECO:0000313" key="7">
    <source>
        <dbReference type="Proteomes" id="UP001271648"/>
    </source>
</evidence>
<keyword evidence="3 5" id="KW-0777">Teichoic acid biosynthesis</keyword>
<dbReference type="InterPro" id="IPR034714">
    <property type="entry name" value="TagA_TarA"/>
</dbReference>
<keyword evidence="4 5" id="KW-0961">Cell wall biogenesis/degradation</keyword>
<evidence type="ECO:0000256" key="3">
    <source>
        <dbReference type="ARBA" id="ARBA00022944"/>
    </source>
</evidence>
<dbReference type="CDD" id="cd06533">
    <property type="entry name" value="Glyco_transf_WecG_TagA"/>
    <property type="match status" value="1"/>
</dbReference>
<dbReference type="PANTHER" id="PTHR34136:SF1">
    <property type="entry name" value="UDP-N-ACETYL-D-MANNOSAMINURONIC ACID TRANSFERASE"/>
    <property type="match status" value="1"/>
</dbReference>
<comment type="pathway">
    <text evidence="5">Cell wall biogenesis; teichoic acid biosynthesis.</text>
</comment>
<accession>A0AAW9A7Y4</accession>
<keyword evidence="7" id="KW-1185">Reference proteome</keyword>
<evidence type="ECO:0000256" key="1">
    <source>
        <dbReference type="ARBA" id="ARBA00022676"/>
    </source>
</evidence>
<reference evidence="6 7" key="1">
    <citation type="submission" date="2023-06" db="EMBL/GenBank/DDBJ databases">
        <title>Sporosarcina sp. nov., isolated from Korean traditional fermented seafood 'Jeotgal'.</title>
        <authorList>
            <person name="Yang A.I."/>
            <person name="Shin N.-R."/>
        </authorList>
    </citation>
    <scope>NUCLEOTIDE SEQUENCE [LARGE SCALE GENOMIC DNA]</scope>
    <source>
        <strain evidence="6 7">KCTC43456</strain>
    </source>
</reference>
<dbReference type="HAMAP" id="MF_02070">
    <property type="entry name" value="TagA_TarA"/>
    <property type="match status" value="1"/>
</dbReference>
<evidence type="ECO:0000313" key="6">
    <source>
        <dbReference type="EMBL" id="MDW0116329.1"/>
    </source>
</evidence>
<comment type="catalytic activity">
    <reaction evidence="5">
        <text>UDP-N-acetyl-alpha-D-mannosamine + N-acetyl-alpha-D-glucosaminyl-di-trans,octa-cis-undecaprenyl diphosphate = N-acetyl-beta-D-mannosaminyl-(1-&gt;4)-N-acetyl-alpha-D-glucosaminyl di-trans,octa-cis-undecaprenyl diphosphate + UDP + H(+)</text>
        <dbReference type="Rhea" id="RHEA:16053"/>
        <dbReference type="ChEBI" id="CHEBI:15378"/>
        <dbReference type="ChEBI" id="CHEBI:58223"/>
        <dbReference type="ChEBI" id="CHEBI:62959"/>
        <dbReference type="ChEBI" id="CHEBI:68623"/>
        <dbReference type="ChEBI" id="CHEBI:132210"/>
        <dbReference type="EC" id="2.4.1.187"/>
    </reaction>
</comment>
<dbReference type="NCBIfam" id="TIGR00696">
    <property type="entry name" value="wecG_tagA_cpsF"/>
    <property type="match status" value="1"/>
</dbReference>
<comment type="similarity">
    <text evidence="5">Belongs to the glycosyltransferase 26 family. TagA/TarA subfamily.</text>
</comment>
<dbReference type="PANTHER" id="PTHR34136">
    <property type="match status" value="1"/>
</dbReference>
<proteinExistence type="inferred from homology"/>
<dbReference type="InterPro" id="IPR004629">
    <property type="entry name" value="WecG_TagA_CpsF"/>
</dbReference>
<dbReference type="Proteomes" id="UP001271648">
    <property type="component" value="Unassembled WGS sequence"/>
</dbReference>
<evidence type="ECO:0000256" key="4">
    <source>
        <dbReference type="ARBA" id="ARBA00023316"/>
    </source>
</evidence>
<comment type="caution">
    <text evidence="6">The sequence shown here is derived from an EMBL/GenBank/DDBJ whole genome shotgun (WGS) entry which is preliminary data.</text>
</comment>
<protein>
    <recommendedName>
        <fullName evidence="5">N-acetylglucosaminyldiphosphoundecaprenol N-acetyl-beta-D-mannosaminyltransferase</fullName>
        <ecNumber evidence="5">2.4.1.187</ecNumber>
    </recommendedName>
    <alternativeName>
        <fullName evidence="5">N-acetylmannosaminyltransferase</fullName>
    </alternativeName>
    <alternativeName>
        <fullName evidence="5">UDP-N-acetylmannosamine transferase</fullName>
    </alternativeName>
    <alternativeName>
        <fullName evidence="5">UDP-N-acetylmannosamine:N-acetylglucosaminyl pyrophosphorylundecaprenol N-acetylmannosaminyltransferase</fullName>
    </alternativeName>
</protein>
<organism evidence="6 7">
    <name type="scientific">Sporosarcina thermotolerans</name>
    <dbReference type="NCBI Taxonomy" id="633404"/>
    <lineage>
        <taxon>Bacteria</taxon>
        <taxon>Bacillati</taxon>
        <taxon>Bacillota</taxon>
        <taxon>Bacilli</taxon>
        <taxon>Bacillales</taxon>
        <taxon>Caryophanaceae</taxon>
        <taxon>Sporosarcina</taxon>
    </lineage>
</organism>
<gene>
    <name evidence="6" type="ORF">QTL97_05240</name>
</gene>
<evidence type="ECO:0000256" key="2">
    <source>
        <dbReference type="ARBA" id="ARBA00022679"/>
    </source>
</evidence>
<dbReference type="EC" id="2.4.1.187" evidence="5"/>
<dbReference type="RefSeq" id="WP_283733016.1">
    <property type="nucleotide sequence ID" value="NZ_CP125968.1"/>
</dbReference>
<comment type="function">
    <text evidence="5">Catalyzes the conversion of GlcNAc-PP-undecaprenol into ManNAc-GlcNAc-PP-undecaprenol, the first committed lipid intermediate in the de novo synthesis of teichoic acid.</text>
</comment>
<dbReference type="EMBL" id="JAUBDJ010000002">
    <property type="protein sequence ID" value="MDW0116329.1"/>
    <property type="molecule type" value="Genomic_DNA"/>
</dbReference>
<sequence length="239" mass="26612">MKETYLGVHVSPLTYEGIINEIKPRMTAGQQSTIIAVNPEKVMAAQKNPEVKQLINGSTFQIPDGVGILLASKMKNGKIHSRVTGVDMMARLLKFAADENHPIYLYGAKNEVVQKAAENIKQQNPGITIAGITDGYEQDEAALILRINESGAEIIFVALGSPKQELWIKRNMDNLKNVLVFQGVGGSFDVFSGTVKRAPALFRNTGTEWLYRLASDPKRIKRQMNLPLFLMNILFNRRN</sequence>
<dbReference type="GO" id="GO:0019350">
    <property type="term" value="P:teichoic acid biosynthetic process"/>
    <property type="evidence" value="ECO:0007669"/>
    <property type="project" value="UniProtKB-UniRule"/>
</dbReference>
<dbReference type="AlphaFoldDB" id="A0AAW9A7Y4"/>
<dbReference type="Pfam" id="PF03808">
    <property type="entry name" value="Glyco_tran_WecG"/>
    <property type="match status" value="1"/>
</dbReference>
<dbReference type="GO" id="GO:0071555">
    <property type="term" value="P:cell wall organization"/>
    <property type="evidence" value="ECO:0007669"/>
    <property type="project" value="UniProtKB-KW"/>
</dbReference>
<name>A0AAW9A7Y4_9BACL</name>
<dbReference type="GO" id="GO:0047244">
    <property type="term" value="F:N-acetylglucosaminyldiphosphoundecaprenol N-acetyl-beta-D-mannosaminyltransferase activity"/>
    <property type="evidence" value="ECO:0007669"/>
    <property type="project" value="UniProtKB-UniRule"/>
</dbReference>
<evidence type="ECO:0000256" key="5">
    <source>
        <dbReference type="HAMAP-Rule" id="MF_02070"/>
    </source>
</evidence>
<keyword evidence="1 5" id="KW-0328">Glycosyltransferase</keyword>
<keyword evidence="2 5" id="KW-0808">Transferase</keyword>